<evidence type="ECO:0000256" key="1">
    <source>
        <dbReference type="SAM" id="MobiDB-lite"/>
    </source>
</evidence>
<protein>
    <submittedName>
        <fullName evidence="2">Uncharacterized protein</fullName>
    </submittedName>
</protein>
<name>A0A284QLI6_ARMOS</name>
<evidence type="ECO:0000313" key="2">
    <source>
        <dbReference type="EMBL" id="SJK97323.1"/>
    </source>
</evidence>
<feature type="region of interest" description="Disordered" evidence="1">
    <location>
        <begin position="82"/>
        <end position="134"/>
    </location>
</feature>
<dbReference type="OrthoDB" id="3068543at2759"/>
<dbReference type="Proteomes" id="UP000219338">
    <property type="component" value="Unassembled WGS sequence"/>
</dbReference>
<organism evidence="2 3">
    <name type="scientific">Armillaria ostoyae</name>
    <name type="common">Armillaria root rot fungus</name>
    <dbReference type="NCBI Taxonomy" id="47428"/>
    <lineage>
        <taxon>Eukaryota</taxon>
        <taxon>Fungi</taxon>
        <taxon>Dikarya</taxon>
        <taxon>Basidiomycota</taxon>
        <taxon>Agaricomycotina</taxon>
        <taxon>Agaricomycetes</taxon>
        <taxon>Agaricomycetidae</taxon>
        <taxon>Agaricales</taxon>
        <taxon>Marasmiineae</taxon>
        <taxon>Physalacriaceae</taxon>
        <taxon>Armillaria</taxon>
    </lineage>
</organism>
<accession>A0A284QLI6</accession>
<keyword evidence="3" id="KW-1185">Reference proteome</keyword>
<dbReference type="AlphaFoldDB" id="A0A284QLI6"/>
<evidence type="ECO:0000313" key="3">
    <source>
        <dbReference type="Proteomes" id="UP000219338"/>
    </source>
</evidence>
<feature type="region of interest" description="Disordered" evidence="1">
    <location>
        <begin position="192"/>
        <end position="211"/>
    </location>
</feature>
<proteinExistence type="predicted"/>
<feature type="compositionally biased region" description="Basic and acidic residues" evidence="1">
    <location>
        <begin position="121"/>
        <end position="134"/>
    </location>
</feature>
<gene>
    <name evidence="2" type="ORF">ARMOST_00575</name>
</gene>
<reference evidence="3" key="1">
    <citation type="journal article" date="2017" name="Nat. Ecol. Evol.">
        <title>Genome expansion and lineage-specific genetic innovations in the forest pathogenic fungi Armillaria.</title>
        <authorList>
            <person name="Sipos G."/>
            <person name="Prasanna A.N."/>
            <person name="Walter M.C."/>
            <person name="O'Connor E."/>
            <person name="Balint B."/>
            <person name="Krizsan K."/>
            <person name="Kiss B."/>
            <person name="Hess J."/>
            <person name="Varga T."/>
            <person name="Slot J."/>
            <person name="Riley R."/>
            <person name="Boka B."/>
            <person name="Rigling D."/>
            <person name="Barry K."/>
            <person name="Lee J."/>
            <person name="Mihaltcheva S."/>
            <person name="LaButti K."/>
            <person name="Lipzen A."/>
            <person name="Waldron R."/>
            <person name="Moloney N.M."/>
            <person name="Sperisen C."/>
            <person name="Kredics L."/>
            <person name="Vagvoelgyi C."/>
            <person name="Patrignani A."/>
            <person name="Fitzpatrick D."/>
            <person name="Nagy I."/>
            <person name="Doyle S."/>
            <person name="Anderson J.B."/>
            <person name="Grigoriev I.V."/>
            <person name="Gueldener U."/>
            <person name="Muensterkoetter M."/>
            <person name="Nagy L.G."/>
        </authorList>
    </citation>
    <scope>NUCLEOTIDE SEQUENCE [LARGE SCALE GENOMIC DNA]</scope>
    <source>
        <strain evidence="3">C18/9</strain>
    </source>
</reference>
<dbReference type="EMBL" id="FUEG01000001">
    <property type="protein sequence ID" value="SJK97323.1"/>
    <property type="molecule type" value="Genomic_DNA"/>
</dbReference>
<sequence length="303" mass="35193">MTEPPRNSTTWRLCYMPSPYNRATDQTWTESTYNNFDHFHYDDKTFGGYEPYGLDLHGLTILPRQLLAIPCPFPNSSPVNHIRQHGQYCGPRTSRLLGQQGPDKEGGSNDPPTDPPFPDPTELRRQAAEEAGQKLQKIAELERQLKKAEMDHQDHATKWTLPLHNKGKELERGRPMAPPIPEWHKPLHERTNRYSVPRPPEKWKKPDLPPQPIGQYAEDAPHLGIKPMLLAPPKPFKGNHDNIECFLEDCMVYYKVFASFFQLCSQTVLFATSHFEGTAKDWWVYKRQEFWSNLDWDTNTPQY</sequence>